<dbReference type="EMBL" id="CAIIXF020000012">
    <property type="protein sequence ID" value="CAH1802396.1"/>
    <property type="molecule type" value="Genomic_DNA"/>
</dbReference>
<dbReference type="Gene3D" id="3.90.215.10">
    <property type="entry name" value="Gamma Fibrinogen, chain A, domain 1"/>
    <property type="match status" value="1"/>
</dbReference>
<dbReference type="InterPro" id="IPR036056">
    <property type="entry name" value="Fibrinogen-like_C"/>
</dbReference>
<dbReference type="GO" id="GO:0005615">
    <property type="term" value="C:extracellular space"/>
    <property type="evidence" value="ECO:0007669"/>
    <property type="project" value="TreeGrafter"/>
</dbReference>
<keyword evidence="2" id="KW-1185">Reference proteome</keyword>
<dbReference type="OrthoDB" id="6145874at2759"/>
<protein>
    <submittedName>
        <fullName evidence="1">Uncharacterized protein</fullName>
    </submittedName>
</protein>
<reference evidence="1" key="1">
    <citation type="submission" date="2022-03" db="EMBL/GenBank/DDBJ databases">
        <authorList>
            <person name="Martin C."/>
        </authorList>
    </citation>
    <scope>NUCLEOTIDE SEQUENCE</scope>
</reference>
<sequence>MYMFSSIVFVPEAPNNAPFTGAEDCFRLPDGIHTITPKNGKQFLARCEAGWLILAHRFDGSVDFNVEWILYKHGFGFLKGGHFKGMDNIVAVLQQKKFKARFELTTWENETRYAEYTTFDINDEKDKYRLNIDGYNGTAGDSMRASNGDQFSTNDSDNDGPYWFGDGCSGAVASIFGEYPNGPKCPNAHYCISWYFWPTDLPGVDSNSLYSFKEVKLKIQPIPM</sequence>
<accession>A0A8J1TLP8</accession>
<dbReference type="Proteomes" id="UP000749559">
    <property type="component" value="Unassembled WGS sequence"/>
</dbReference>
<dbReference type="SUPFAM" id="SSF56496">
    <property type="entry name" value="Fibrinogen C-terminal domain-like"/>
    <property type="match status" value="1"/>
</dbReference>
<name>A0A8J1TLP8_OWEFU</name>
<dbReference type="PANTHER" id="PTHR19143">
    <property type="entry name" value="FIBRINOGEN/TENASCIN/ANGIOPOEITIN"/>
    <property type="match status" value="1"/>
</dbReference>
<dbReference type="PANTHER" id="PTHR19143:SF327">
    <property type="entry name" value="FI21813P1-RELATED"/>
    <property type="match status" value="1"/>
</dbReference>
<dbReference type="InterPro" id="IPR002181">
    <property type="entry name" value="Fibrinogen_a/b/g_C_dom"/>
</dbReference>
<evidence type="ECO:0000313" key="2">
    <source>
        <dbReference type="Proteomes" id="UP000749559"/>
    </source>
</evidence>
<evidence type="ECO:0000313" key="1">
    <source>
        <dbReference type="EMBL" id="CAH1802396.1"/>
    </source>
</evidence>
<dbReference type="AlphaFoldDB" id="A0A8J1TLP8"/>
<dbReference type="SMART" id="SM00186">
    <property type="entry name" value="FBG"/>
    <property type="match status" value="1"/>
</dbReference>
<gene>
    <name evidence="1" type="ORF">OFUS_LOCUS26077</name>
</gene>
<organism evidence="1 2">
    <name type="scientific">Owenia fusiformis</name>
    <name type="common">Polychaete worm</name>
    <dbReference type="NCBI Taxonomy" id="6347"/>
    <lineage>
        <taxon>Eukaryota</taxon>
        <taxon>Metazoa</taxon>
        <taxon>Spiralia</taxon>
        <taxon>Lophotrochozoa</taxon>
        <taxon>Annelida</taxon>
        <taxon>Polychaeta</taxon>
        <taxon>Sedentaria</taxon>
        <taxon>Canalipalpata</taxon>
        <taxon>Sabellida</taxon>
        <taxon>Oweniida</taxon>
        <taxon>Oweniidae</taxon>
        <taxon>Owenia</taxon>
    </lineage>
</organism>
<dbReference type="Pfam" id="PF00147">
    <property type="entry name" value="Fibrinogen_C"/>
    <property type="match status" value="1"/>
</dbReference>
<dbReference type="InterPro" id="IPR050373">
    <property type="entry name" value="Fibrinogen_C-term_domain"/>
</dbReference>
<dbReference type="InterPro" id="IPR014716">
    <property type="entry name" value="Fibrinogen_a/b/g_C_1"/>
</dbReference>
<dbReference type="PROSITE" id="PS51406">
    <property type="entry name" value="FIBRINOGEN_C_2"/>
    <property type="match status" value="1"/>
</dbReference>
<comment type="caution">
    <text evidence="1">The sequence shown here is derived from an EMBL/GenBank/DDBJ whole genome shotgun (WGS) entry which is preliminary data.</text>
</comment>
<proteinExistence type="predicted"/>